<keyword evidence="9" id="KW-1185">Reference proteome</keyword>
<dbReference type="GO" id="GO:0071555">
    <property type="term" value="P:cell wall organization"/>
    <property type="evidence" value="ECO:0007669"/>
    <property type="project" value="UniProtKB-KW"/>
</dbReference>
<evidence type="ECO:0000256" key="1">
    <source>
        <dbReference type="ARBA" id="ARBA00022475"/>
    </source>
</evidence>
<accession>A0A2S7T4J5</accession>
<evidence type="ECO:0000256" key="5">
    <source>
        <dbReference type="ARBA" id="ARBA00023239"/>
    </source>
</evidence>
<dbReference type="Proteomes" id="UP000239366">
    <property type="component" value="Unassembled WGS sequence"/>
</dbReference>
<evidence type="ECO:0000256" key="7">
    <source>
        <dbReference type="HAMAP-Rule" id="MF_02065"/>
    </source>
</evidence>
<dbReference type="InterPro" id="IPR003770">
    <property type="entry name" value="MLTG-like"/>
</dbReference>
<dbReference type="RefSeq" id="WP_105000490.1">
    <property type="nucleotide sequence ID" value="NZ_MQVX01000001.1"/>
</dbReference>
<name>A0A2S7T4J5_9FLAO</name>
<dbReference type="PANTHER" id="PTHR30518:SF2">
    <property type="entry name" value="ENDOLYTIC MUREIN TRANSGLYCOSYLASE"/>
    <property type="match status" value="1"/>
</dbReference>
<dbReference type="GO" id="GO:0009252">
    <property type="term" value="P:peptidoglycan biosynthetic process"/>
    <property type="evidence" value="ECO:0007669"/>
    <property type="project" value="UniProtKB-UniRule"/>
</dbReference>
<dbReference type="NCBIfam" id="TIGR00247">
    <property type="entry name" value="endolytic transglycosylase MltG"/>
    <property type="match status" value="1"/>
</dbReference>
<dbReference type="Gene3D" id="3.30.1490.480">
    <property type="entry name" value="Endolytic murein transglycosylase"/>
    <property type="match status" value="1"/>
</dbReference>
<keyword evidence="2 7" id="KW-0812">Transmembrane</keyword>
<dbReference type="Pfam" id="PF02618">
    <property type="entry name" value="YceG"/>
    <property type="match status" value="1"/>
</dbReference>
<dbReference type="CDD" id="cd08010">
    <property type="entry name" value="MltG_like"/>
    <property type="match status" value="1"/>
</dbReference>
<evidence type="ECO:0000256" key="6">
    <source>
        <dbReference type="ARBA" id="ARBA00023316"/>
    </source>
</evidence>
<keyword evidence="3 7" id="KW-1133">Transmembrane helix</keyword>
<sequence>MNLKRVVWAVALLGLVICGFISYQIYQAVFAVNTNFENERRAIYLPTGANLADLEQQLSPNIKNWNYFLAVAQRKGYVSRIKPGKYVLLAGMNNNEIVNTLRSQNTAVRVTFNNQETLGSLAGRISAQIEADSLSLLEEFTSGEWVDDLGLDEDTALSAFLPNSYEFFWNTSAEEFCKRMIKEHKTYWTEERIELAKKQGLTPVQAYTLASIVQKETAKASERPRVAGVYLNRLKKGIKLQADPTVIYAVKQYSGNYDTIIKRVLNRDLAVDNPYNTYKYKGLPPGPIAMPDLSALNAVLEPEEHDYYYFVADMERPGFHMFAKTLAQHSRNAQQYYKWINAQGIRR</sequence>
<dbReference type="EMBL" id="MQVX01000001">
    <property type="protein sequence ID" value="PQJ14849.1"/>
    <property type="molecule type" value="Genomic_DNA"/>
</dbReference>
<comment type="caution">
    <text evidence="8">The sequence shown here is derived from an EMBL/GenBank/DDBJ whole genome shotgun (WGS) entry which is preliminary data.</text>
</comment>
<reference evidence="9" key="1">
    <citation type="submission" date="2016-11" db="EMBL/GenBank/DDBJ databases">
        <title>Trade-off between light-utilization and light-protection in marine flavobacteria.</title>
        <authorList>
            <person name="Kumagai Y."/>
            <person name="Yoshizawa S."/>
            <person name="Kogure K."/>
        </authorList>
    </citation>
    <scope>NUCLEOTIDE SEQUENCE [LARGE SCALE GENOMIC DNA]</scope>
    <source>
        <strain evidence="9">SG-18</strain>
    </source>
</reference>
<dbReference type="AlphaFoldDB" id="A0A2S7T4J5"/>
<evidence type="ECO:0000256" key="2">
    <source>
        <dbReference type="ARBA" id="ARBA00022692"/>
    </source>
</evidence>
<dbReference type="OrthoDB" id="9814591at2"/>
<keyword evidence="4 7" id="KW-0472">Membrane</keyword>
<dbReference type="Gene3D" id="3.30.160.60">
    <property type="entry name" value="Classic Zinc Finger"/>
    <property type="match status" value="1"/>
</dbReference>
<evidence type="ECO:0000313" key="8">
    <source>
        <dbReference type="EMBL" id="PQJ14849.1"/>
    </source>
</evidence>
<evidence type="ECO:0000256" key="4">
    <source>
        <dbReference type="ARBA" id="ARBA00023136"/>
    </source>
</evidence>
<dbReference type="HAMAP" id="MF_02065">
    <property type="entry name" value="MltG"/>
    <property type="match status" value="1"/>
</dbReference>
<evidence type="ECO:0000313" key="9">
    <source>
        <dbReference type="Proteomes" id="UP000239366"/>
    </source>
</evidence>
<feature type="site" description="Important for catalytic activity" evidence="7">
    <location>
        <position position="216"/>
    </location>
</feature>
<keyword evidence="5 7" id="KW-0456">Lyase</keyword>
<keyword evidence="6 7" id="KW-0961">Cell wall biogenesis/degradation</keyword>
<dbReference type="PANTHER" id="PTHR30518">
    <property type="entry name" value="ENDOLYTIC MUREIN TRANSGLYCOSYLASE"/>
    <property type="match status" value="1"/>
</dbReference>
<comment type="function">
    <text evidence="7">Functions as a peptidoglycan terminase that cleaves nascent peptidoglycan strands endolytically to terminate their elongation.</text>
</comment>
<protein>
    <recommendedName>
        <fullName evidence="7">Endolytic murein transglycosylase</fullName>
        <ecNumber evidence="7">4.2.2.29</ecNumber>
    </recommendedName>
    <alternativeName>
        <fullName evidence="7">Peptidoglycan lytic transglycosylase</fullName>
    </alternativeName>
    <alternativeName>
        <fullName evidence="7">Peptidoglycan polymerization terminase</fullName>
    </alternativeName>
</protein>
<proteinExistence type="inferred from homology"/>
<dbReference type="GO" id="GO:0005886">
    <property type="term" value="C:plasma membrane"/>
    <property type="evidence" value="ECO:0007669"/>
    <property type="project" value="UniProtKB-UniRule"/>
</dbReference>
<dbReference type="GO" id="GO:0008932">
    <property type="term" value="F:lytic endotransglycosylase activity"/>
    <property type="evidence" value="ECO:0007669"/>
    <property type="project" value="UniProtKB-UniRule"/>
</dbReference>
<evidence type="ECO:0000256" key="3">
    <source>
        <dbReference type="ARBA" id="ARBA00022989"/>
    </source>
</evidence>
<keyword evidence="1 7" id="KW-1003">Cell membrane</keyword>
<gene>
    <name evidence="7" type="primary">mltG</name>
    <name evidence="8" type="ORF">BST99_03055</name>
</gene>
<organism evidence="8 9">
    <name type="scientific">Aureicoccus marinus</name>
    <dbReference type="NCBI Taxonomy" id="754435"/>
    <lineage>
        <taxon>Bacteria</taxon>
        <taxon>Pseudomonadati</taxon>
        <taxon>Bacteroidota</taxon>
        <taxon>Flavobacteriia</taxon>
        <taxon>Flavobacteriales</taxon>
        <taxon>Flavobacteriaceae</taxon>
        <taxon>Aureicoccus</taxon>
    </lineage>
</organism>
<comment type="catalytic activity">
    <reaction evidence="7">
        <text>a peptidoglycan chain = a peptidoglycan chain with N-acetyl-1,6-anhydromuramyl-[peptide] at the reducing end + a peptidoglycan chain with N-acetylglucosamine at the non-reducing end.</text>
        <dbReference type="EC" id="4.2.2.29"/>
    </reaction>
</comment>
<comment type="similarity">
    <text evidence="7">Belongs to the transglycosylase MltG family.</text>
</comment>
<dbReference type="EC" id="4.2.2.29" evidence="7"/>